<protein>
    <submittedName>
        <fullName evidence="1">FAD:protein FMN transferase</fullName>
    </submittedName>
</protein>
<dbReference type="InterPro" id="IPR003374">
    <property type="entry name" value="ApbE-like_sf"/>
</dbReference>
<dbReference type="Proteomes" id="UP001337580">
    <property type="component" value="Chromosome"/>
</dbReference>
<keyword evidence="1" id="KW-0808">Transferase</keyword>
<evidence type="ECO:0000313" key="1">
    <source>
        <dbReference type="EMBL" id="BED91855.1"/>
    </source>
</evidence>
<gene>
    <name evidence="1" type="ORF">CfP315_0390</name>
</gene>
<dbReference type="EMBL" id="AP027924">
    <property type="protein sequence ID" value="BED91855.1"/>
    <property type="molecule type" value="Genomic_DNA"/>
</dbReference>
<reference evidence="1" key="1">
    <citation type="journal article" date="2023" name="ISME J.">
        <title>Emergence of putative energy parasites within Clostridia revealed by genome analysis of a novel endosymbiotic clade.</title>
        <authorList>
            <person name="Takahashi K."/>
            <person name="Kuwahara H."/>
            <person name="Horikawa Y."/>
            <person name="Izawa K."/>
            <person name="Kato D."/>
            <person name="Inagaki T."/>
            <person name="Yuki M."/>
            <person name="Ohkuma M."/>
            <person name="Hongoh Y."/>
        </authorList>
    </citation>
    <scope>NUCLEOTIDE SEQUENCE</scope>
    <source>
        <strain evidence="1">CfP3-15</strain>
    </source>
</reference>
<dbReference type="KEGG" id="ips:CfP315_0390"/>
<dbReference type="Gene3D" id="3.10.520.10">
    <property type="entry name" value="ApbE-like domains"/>
    <property type="match status" value="1"/>
</dbReference>
<sequence>MKINRKNFSKYNVLFLFLFLFFLIFVSVYVFGLIELYNKPYMHTSIVFEKKLCQLVFNGNSGKICKDTEKKILKFEEVFSGNYVNFESQKSDGEWIKVDPVILSIFEKNRDVLKNALSVFGSFLGHDNSKTKGDFLDVLKNFDHNDRIVDKKNNYLKFKSAYSNILPLDFISSSSLCEEITKIYKKLNVFGAIVSFDNVTLVIGKKPRHEIWRISLKISEIKQDFVILEIMPNFSNVFISTFNIPKDDNTSGYDENISSVTIIYSDAVIAQILCKICSLIGPDKSINLLNYYGAEAIFTDRNKNLISTPKIINNLIILDEDYTKRALF</sequence>
<accession>A0AA48IGW2</accession>
<name>A0AA48IGW2_9FIRM</name>
<dbReference type="SUPFAM" id="SSF143631">
    <property type="entry name" value="ApbE-like"/>
    <property type="match status" value="1"/>
</dbReference>
<proteinExistence type="predicted"/>
<dbReference type="GO" id="GO:0016740">
    <property type="term" value="F:transferase activity"/>
    <property type="evidence" value="ECO:0007669"/>
    <property type="project" value="UniProtKB-KW"/>
</dbReference>
<dbReference type="AlphaFoldDB" id="A0AA48IGW2"/>
<organism evidence="1">
    <name type="scientific">Candidatus Improbicoccus pseudotrichonymphae</name>
    <dbReference type="NCBI Taxonomy" id="3033792"/>
    <lineage>
        <taxon>Bacteria</taxon>
        <taxon>Bacillati</taxon>
        <taxon>Bacillota</taxon>
        <taxon>Clostridia</taxon>
        <taxon>Candidatus Improbicoccus</taxon>
    </lineage>
</organism>